<dbReference type="InterPro" id="IPR020946">
    <property type="entry name" value="Flavin_mOase-like"/>
</dbReference>
<keyword evidence="2" id="KW-0285">Flavoprotein</keyword>
<evidence type="ECO:0000256" key="3">
    <source>
        <dbReference type="ARBA" id="ARBA00022827"/>
    </source>
</evidence>
<dbReference type="GO" id="GO:0050661">
    <property type="term" value="F:NADP binding"/>
    <property type="evidence" value="ECO:0007669"/>
    <property type="project" value="InterPro"/>
</dbReference>
<gene>
    <name evidence="5" type="ORF">ANCDUO_25153</name>
</gene>
<protein>
    <recommendedName>
        <fullName evidence="7">Flavin-containing monooxygenase</fullName>
    </recommendedName>
</protein>
<evidence type="ECO:0000256" key="4">
    <source>
        <dbReference type="ARBA" id="ARBA00023002"/>
    </source>
</evidence>
<keyword evidence="4" id="KW-0560">Oxidoreductase</keyword>
<dbReference type="OrthoDB" id="5826191at2759"/>
<evidence type="ECO:0000313" key="5">
    <source>
        <dbReference type="EMBL" id="KIH44815.1"/>
    </source>
</evidence>
<dbReference type="GO" id="GO:0050660">
    <property type="term" value="F:flavin adenine dinucleotide binding"/>
    <property type="evidence" value="ECO:0007669"/>
    <property type="project" value="InterPro"/>
</dbReference>
<keyword evidence="6" id="KW-1185">Reference proteome</keyword>
<accession>A0A0C2F8M3</accession>
<dbReference type="PANTHER" id="PTHR23023">
    <property type="entry name" value="DIMETHYLANILINE MONOOXYGENASE"/>
    <property type="match status" value="1"/>
</dbReference>
<evidence type="ECO:0000256" key="2">
    <source>
        <dbReference type="ARBA" id="ARBA00022630"/>
    </source>
</evidence>
<dbReference type="PRINTS" id="PR00419">
    <property type="entry name" value="ADXRDTASE"/>
</dbReference>
<name>A0A0C2F8M3_9BILA</name>
<dbReference type="EMBL" id="KN775396">
    <property type="protein sequence ID" value="KIH44815.1"/>
    <property type="molecule type" value="Genomic_DNA"/>
</dbReference>
<organism evidence="5 6">
    <name type="scientific">Ancylostoma duodenale</name>
    <dbReference type="NCBI Taxonomy" id="51022"/>
    <lineage>
        <taxon>Eukaryota</taxon>
        <taxon>Metazoa</taxon>
        <taxon>Ecdysozoa</taxon>
        <taxon>Nematoda</taxon>
        <taxon>Chromadorea</taxon>
        <taxon>Rhabditida</taxon>
        <taxon>Rhabditina</taxon>
        <taxon>Rhabditomorpha</taxon>
        <taxon>Strongyloidea</taxon>
        <taxon>Ancylostomatidae</taxon>
        <taxon>Ancylostomatinae</taxon>
        <taxon>Ancylostoma</taxon>
    </lineage>
</organism>
<keyword evidence="3" id="KW-0274">FAD</keyword>
<dbReference type="InterPro" id="IPR050346">
    <property type="entry name" value="FMO-like"/>
</dbReference>
<dbReference type="GO" id="GO:0004499">
    <property type="term" value="F:N,N-dimethylaniline monooxygenase activity"/>
    <property type="evidence" value="ECO:0007669"/>
    <property type="project" value="InterPro"/>
</dbReference>
<dbReference type="Pfam" id="PF00743">
    <property type="entry name" value="FMO-like"/>
    <property type="match status" value="1"/>
</dbReference>
<evidence type="ECO:0008006" key="7">
    <source>
        <dbReference type="Google" id="ProtNLM"/>
    </source>
</evidence>
<evidence type="ECO:0000256" key="1">
    <source>
        <dbReference type="ARBA" id="ARBA00009183"/>
    </source>
</evidence>
<dbReference type="SUPFAM" id="SSF51905">
    <property type="entry name" value="FAD/NAD(P)-binding domain"/>
    <property type="match status" value="1"/>
</dbReference>
<dbReference type="AlphaFoldDB" id="A0A0C2F8M3"/>
<dbReference type="Proteomes" id="UP000054047">
    <property type="component" value="Unassembled WGS sequence"/>
</dbReference>
<feature type="non-terminal residue" evidence="5">
    <location>
        <position position="54"/>
    </location>
</feature>
<dbReference type="InterPro" id="IPR036188">
    <property type="entry name" value="FAD/NAD-bd_sf"/>
</dbReference>
<proteinExistence type="inferred from homology"/>
<comment type="similarity">
    <text evidence="1">Belongs to the FMO family.</text>
</comment>
<dbReference type="Gene3D" id="3.50.50.60">
    <property type="entry name" value="FAD/NAD(P)-binding domain"/>
    <property type="match status" value="1"/>
</dbReference>
<sequence length="54" mass="5750">MSAPRTIGTACVIGAGVSGLTAIKYLLEYGMDVVCFEKSEHIGGLWRYNGGARE</sequence>
<reference evidence="5 6" key="1">
    <citation type="submission" date="2013-12" db="EMBL/GenBank/DDBJ databases">
        <title>Draft genome of the parsitic nematode Ancylostoma duodenale.</title>
        <authorList>
            <person name="Mitreva M."/>
        </authorList>
    </citation>
    <scope>NUCLEOTIDE SEQUENCE [LARGE SCALE GENOMIC DNA]</scope>
    <source>
        <strain evidence="5 6">Zhejiang</strain>
    </source>
</reference>
<evidence type="ECO:0000313" key="6">
    <source>
        <dbReference type="Proteomes" id="UP000054047"/>
    </source>
</evidence>